<dbReference type="InterPro" id="IPR037401">
    <property type="entry name" value="SnoaL-like"/>
</dbReference>
<sequence>MPHSDIDTVNALYDAWNRRDICGWVESFTPDATWTNLPTGEIHVGPQGMAENYRHWDGPFPDGRCEKLAFGGGNGLVVAEFIAVGTHTRPMPAPDGTIDPTSRTLSVPFCDLHRIEAGRIATTRRYWDNLTVLTQLGLL</sequence>
<dbReference type="InterPro" id="IPR009959">
    <property type="entry name" value="Cyclase_SnoaL-like"/>
</dbReference>
<dbReference type="Gene3D" id="3.10.450.50">
    <property type="match status" value="1"/>
</dbReference>
<protein>
    <recommendedName>
        <fullName evidence="1">SnoaL-like domain-containing protein</fullName>
    </recommendedName>
</protein>
<feature type="domain" description="SnoaL-like" evidence="1">
    <location>
        <begin position="9"/>
        <end position="121"/>
    </location>
</feature>
<comment type="caution">
    <text evidence="2">The sequence shown here is derived from an EMBL/GenBank/DDBJ whole genome shotgun (WGS) entry which is preliminary data.</text>
</comment>
<dbReference type="OrthoDB" id="129343at2"/>
<name>A0A402BZI5_RHOWR</name>
<dbReference type="EMBL" id="BHYM01000004">
    <property type="protein sequence ID" value="GCE36744.1"/>
    <property type="molecule type" value="Genomic_DNA"/>
</dbReference>
<evidence type="ECO:0000259" key="1">
    <source>
        <dbReference type="Pfam" id="PF12680"/>
    </source>
</evidence>
<accession>A0A402BZI5</accession>
<reference evidence="2 3" key="1">
    <citation type="submission" date="2018-11" db="EMBL/GenBank/DDBJ databases">
        <title>Microbial catabolism of amino acid.</title>
        <authorList>
            <person name="Hibi M."/>
            <person name="Ogawa J."/>
        </authorList>
    </citation>
    <scope>NUCLEOTIDE SEQUENCE [LARGE SCALE GENOMIC DNA]</scope>
    <source>
        <strain evidence="2 3">C31-06</strain>
    </source>
</reference>
<organism evidence="2 3">
    <name type="scientific">Rhodococcus wratislaviensis</name>
    <name type="common">Tsukamurella wratislaviensis</name>
    <dbReference type="NCBI Taxonomy" id="44752"/>
    <lineage>
        <taxon>Bacteria</taxon>
        <taxon>Bacillati</taxon>
        <taxon>Actinomycetota</taxon>
        <taxon>Actinomycetes</taxon>
        <taxon>Mycobacteriales</taxon>
        <taxon>Nocardiaceae</taxon>
        <taxon>Rhodococcus</taxon>
    </lineage>
</organism>
<keyword evidence="3" id="KW-1185">Reference proteome</keyword>
<dbReference type="RefSeq" id="WP_124389614.1">
    <property type="nucleotide sequence ID" value="NZ_BHYM01000004.1"/>
</dbReference>
<evidence type="ECO:0000313" key="3">
    <source>
        <dbReference type="Proteomes" id="UP000287519"/>
    </source>
</evidence>
<dbReference type="PANTHER" id="PTHR38436:SF1">
    <property type="entry name" value="ESTER CYCLASE"/>
    <property type="match status" value="1"/>
</dbReference>
<dbReference type="AlphaFoldDB" id="A0A402BZI5"/>
<dbReference type="PANTHER" id="PTHR38436">
    <property type="entry name" value="POLYKETIDE CYCLASE SNOAL-LIKE DOMAIN"/>
    <property type="match status" value="1"/>
</dbReference>
<dbReference type="GO" id="GO:0030638">
    <property type="term" value="P:polyketide metabolic process"/>
    <property type="evidence" value="ECO:0007669"/>
    <property type="project" value="InterPro"/>
</dbReference>
<dbReference type="Pfam" id="PF12680">
    <property type="entry name" value="SnoaL_2"/>
    <property type="match status" value="1"/>
</dbReference>
<dbReference type="InterPro" id="IPR032710">
    <property type="entry name" value="NTF2-like_dom_sf"/>
</dbReference>
<proteinExistence type="predicted"/>
<evidence type="ECO:0000313" key="2">
    <source>
        <dbReference type="EMBL" id="GCE36744.1"/>
    </source>
</evidence>
<gene>
    <name evidence="2" type="ORF">Rhow_004691</name>
</gene>
<dbReference type="SUPFAM" id="SSF54427">
    <property type="entry name" value="NTF2-like"/>
    <property type="match status" value="1"/>
</dbReference>
<dbReference type="Proteomes" id="UP000287519">
    <property type="component" value="Unassembled WGS sequence"/>
</dbReference>